<evidence type="ECO:0000313" key="2">
    <source>
        <dbReference type="Proteomes" id="UP000593572"/>
    </source>
</evidence>
<sequence>MLIEIGSLGTIVALENVLFLMLNFGASWRVSDIFNVGITMKSSYNLIV</sequence>
<gene>
    <name evidence="1" type="ORF">Golob_014690</name>
</gene>
<organism evidence="1 2">
    <name type="scientific">Gossypium lobatum</name>
    <dbReference type="NCBI Taxonomy" id="34289"/>
    <lineage>
        <taxon>Eukaryota</taxon>
        <taxon>Viridiplantae</taxon>
        <taxon>Streptophyta</taxon>
        <taxon>Embryophyta</taxon>
        <taxon>Tracheophyta</taxon>
        <taxon>Spermatophyta</taxon>
        <taxon>Magnoliopsida</taxon>
        <taxon>eudicotyledons</taxon>
        <taxon>Gunneridae</taxon>
        <taxon>Pentapetalae</taxon>
        <taxon>rosids</taxon>
        <taxon>malvids</taxon>
        <taxon>Malvales</taxon>
        <taxon>Malvaceae</taxon>
        <taxon>Malvoideae</taxon>
        <taxon>Gossypium</taxon>
    </lineage>
</organism>
<comment type="caution">
    <text evidence="1">The sequence shown here is derived from an EMBL/GenBank/DDBJ whole genome shotgun (WGS) entry which is preliminary data.</text>
</comment>
<keyword evidence="2" id="KW-1185">Reference proteome</keyword>
<dbReference type="EMBL" id="JABEZX010000006">
    <property type="protein sequence ID" value="MBA0557634.1"/>
    <property type="molecule type" value="Genomic_DNA"/>
</dbReference>
<name>A0A7J8LYV3_9ROSI</name>
<dbReference type="Proteomes" id="UP000593572">
    <property type="component" value="Unassembled WGS sequence"/>
</dbReference>
<protein>
    <submittedName>
        <fullName evidence="1">Uncharacterized protein</fullName>
    </submittedName>
</protein>
<reference evidence="1 2" key="1">
    <citation type="journal article" date="2019" name="Genome Biol. Evol.">
        <title>Insights into the evolution of the New World diploid cottons (Gossypium, subgenus Houzingenia) based on genome sequencing.</title>
        <authorList>
            <person name="Grover C.E."/>
            <person name="Arick M.A. 2nd"/>
            <person name="Thrash A."/>
            <person name="Conover J.L."/>
            <person name="Sanders W.S."/>
            <person name="Peterson D.G."/>
            <person name="Frelichowski J.E."/>
            <person name="Scheffler J.A."/>
            <person name="Scheffler B.E."/>
            <person name="Wendel J.F."/>
        </authorList>
    </citation>
    <scope>NUCLEOTIDE SEQUENCE [LARGE SCALE GENOMIC DNA]</scope>
    <source>
        <strain evidence="1">157</strain>
        <tissue evidence="1">Leaf</tissue>
    </source>
</reference>
<proteinExistence type="predicted"/>
<accession>A0A7J8LYV3</accession>
<dbReference type="AlphaFoldDB" id="A0A7J8LYV3"/>
<evidence type="ECO:0000313" key="1">
    <source>
        <dbReference type="EMBL" id="MBA0557634.1"/>
    </source>
</evidence>